<dbReference type="HOGENOM" id="CLU_1940625_0_0_1"/>
<dbReference type="GeneID" id="8232742"/>
<dbReference type="AlphaFoldDB" id="E0VAY7"/>
<gene>
    <name evidence="2" type="primary">8232742</name>
    <name evidence="1" type="ORF">Phum_PHUM047030</name>
</gene>
<dbReference type="InParanoid" id="E0VAY7"/>
<keyword evidence="3" id="KW-1185">Reference proteome</keyword>
<dbReference type="VEuPathDB" id="VectorBase:PHUM047030"/>
<name>E0VAY7_PEDHC</name>
<sequence>MEKKNDDKTRQDFLHMSIEKRRHLFARNLALGKFDVKDGGESRGKTQMMYHNTTMTTSSSGSFQNPPDRRLTILSPHSANCTPDLLQFGQFKETNRKSLTLPKLLLPNTNECNVIRKKENEVTGMAGGHT</sequence>
<dbReference type="RefSeq" id="XP_002423281.1">
    <property type="nucleotide sequence ID" value="XM_002423236.1"/>
</dbReference>
<reference evidence="1" key="2">
    <citation type="submission" date="2007-04" db="EMBL/GenBank/DDBJ databases">
        <title>The genome of the human body louse.</title>
        <authorList>
            <consortium name="The Human Body Louse Genome Consortium"/>
            <person name="Kirkness E."/>
            <person name="Walenz B."/>
            <person name="Hass B."/>
            <person name="Bruggner R."/>
            <person name="Strausberg R."/>
        </authorList>
    </citation>
    <scope>NUCLEOTIDE SEQUENCE</scope>
    <source>
        <strain evidence="1">USDA</strain>
    </source>
</reference>
<dbReference type="KEGG" id="phu:Phum_PHUM047030"/>
<dbReference type="EMBL" id="AAZO01000553">
    <property type="status" value="NOT_ANNOTATED_CDS"/>
    <property type="molecule type" value="Genomic_DNA"/>
</dbReference>
<reference evidence="1" key="1">
    <citation type="submission" date="2007-04" db="EMBL/GenBank/DDBJ databases">
        <title>Annotation of Pediculus humanus corporis strain USDA.</title>
        <authorList>
            <person name="Kirkness E."/>
            <person name="Hannick L."/>
            <person name="Hass B."/>
            <person name="Bruggner R."/>
            <person name="Lawson D."/>
            <person name="Bidwell S."/>
            <person name="Joardar V."/>
            <person name="Caler E."/>
            <person name="Walenz B."/>
            <person name="Inman J."/>
            <person name="Schobel S."/>
            <person name="Galinsky K."/>
            <person name="Amedeo P."/>
            <person name="Strausberg R."/>
        </authorList>
    </citation>
    <scope>NUCLEOTIDE SEQUENCE</scope>
    <source>
        <strain evidence="1">USDA</strain>
    </source>
</reference>
<dbReference type="EMBL" id="DS235019">
    <property type="protein sequence ID" value="EEB10543.1"/>
    <property type="molecule type" value="Genomic_DNA"/>
</dbReference>
<dbReference type="EnsemblMetazoa" id="PHUM047030-RA">
    <property type="protein sequence ID" value="PHUM047030-PA"/>
    <property type="gene ID" value="PHUM047030"/>
</dbReference>
<dbReference type="Proteomes" id="UP000009046">
    <property type="component" value="Unassembled WGS sequence"/>
</dbReference>
<evidence type="ECO:0000313" key="2">
    <source>
        <dbReference type="EnsemblMetazoa" id="PHUM047030-PA"/>
    </source>
</evidence>
<protein>
    <submittedName>
        <fullName evidence="1 2">Uncharacterized protein</fullName>
    </submittedName>
</protein>
<evidence type="ECO:0000313" key="3">
    <source>
        <dbReference type="Proteomes" id="UP000009046"/>
    </source>
</evidence>
<reference evidence="2" key="3">
    <citation type="submission" date="2021-02" db="UniProtKB">
        <authorList>
            <consortium name="EnsemblMetazoa"/>
        </authorList>
    </citation>
    <scope>IDENTIFICATION</scope>
    <source>
        <strain evidence="2">USDA</strain>
    </source>
</reference>
<accession>E0VAY7</accession>
<dbReference type="CTD" id="8232742"/>
<evidence type="ECO:0000313" key="1">
    <source>
        <dbReference type="EMBL" id="EEB10543.1"/>
    </source>
</evidence>
<organism>
    <name type="scientific">Pediculus humanus subsp. corporis</name>
    <name type="common">Body louse</name>
    <dbReference type="NCBI Taxonomy" id="121224"/>
    <lineage>
        <taxon>Eukaryota</taxon>
        <taxon>Metazoa</taxon>
        <taxon>Ecdysozoa</taxon>
        <taxon>Arthropoda</taxon>
        <taxon>Hexapoda</taxon>
        <taxon>Insecta</taxon>
        <taxon>Pterygota</taxon>
        <taxon>Neoptera</taxon>
        <taxon>Paraneoptera</taxon>
        <taxon>Psocodea</taxon>
        <taxon>Troctomorpha</taxon>
        <taxon>Phthiraptera</taxon>
        <taxon>Anoplura</taxon>
        <taxon>Pediculidae</taxon>
        <taxon>Pediculus</taxon>
    </lineage>
</organism>
<proteinExistence type="predicted"/>